<protein>
    <recommendedName>
        <fullName evidence="3">Transporter</fullName>
    </recommendedName>
</protein>
<gene>
    <name evidence="1" type="ORF">C1I99_04715</name>
</gene>
<evidence type="ECO:0000313" key="2">
    <source>
        <dbReference type="Proteomes" id="UP000248749"/>
    </source>
</evidence>
<accession>A0A2W2CVQ6</accession>
<sequence length="260" mass="28469">MRPTAATKQTGKIAPTHLVLNYHPSQPHGWPATGAAQGVGATVGQHVRSRKFTHNGRRYHIGLLSYGQPGGSADPLYADVPADPTINFRQSLKDSFGTDYAFRYAGGFLGRNEFNVQSYSVFAAGQTESSPLLYGADLYVVYHPDLRRGDPEINPRLRWIQVATSFTAGGSPEVFVDNGQRANPFFLSGGLTSIYGKQVFNFYYGVARSPLPGDETVLSDRFIAEIFLVRDTGSKDAAGKDVIAVFGGIRYGWQVREVQR</sequence>
<reference evidence="1 2" key="1">
    <citation type="submission" date="2018-01" db="EMBL/GenBank/DDBJ databases">
        <title>Draft genome sequence of Salinispora sp. 13K206.</title>
        <authorList>
            <person name="Sahin N."/>
            <person name="Saygin H."/>
            <person name="Ay H."/>
        </authorList>
    </citation>
    <scope>NUCLEOTIDE SEQUENCE [LARGE SCALE GENOMIC DNA]</scope>
    <source>
        <strain evidence="1 2">13K206</strain>
    </source>
</reference>
<dbReference type="EMBL" id="POUB01000016">
    <property type="protein sequence ID" value="PZG01991.1"/>
    <property type="molecule type" value="Genomic_DNA"/>
</dbReference>
<comment type="caution">
    <text evidence="1">The sequence shown here is derived from an EMBL/GenBank/DDBJ whole genome shotgun (WGS) entry which is preliminary data.</text>
</comment>
<evidence type="ECO:0008006" key="3">
    <source>
        <dbReference type="Google" id="ProtNLM"/>
    </source>
</evidence>
<dbReference type="Proteomes" id="UP000248749">
    <property type="component" value="Unassembled WGS sequence"/>
</dbReference>
<organism evidence="1 2">
    <name type="scientific">Micromonospora deserti</name>
    <dbReference type="NCBI Taxonomy" id="2070366"/>
    <lineage>
        <taxon>Bacteria</taxon>
        <taxon>Bacillati</taxon>
        <taxon>Actinomycetota</taxon>
        <taxon>Actinomycetes</taxon>
        <taxon>Micromonosporales</taxon>
        <taxon>Micromonosporaceae</taxon>
        <taxon>Micromonospora</taxon>
    </lineage>
</organism>
<proteinExistence type="predicted"/>
<evidence type="ECO:0000313" key="1">
    <source>
        <dbReference type="EMBL" id="PZG01991.1"/>
    </source>
</evidence>
<name>A0A2W2CVQ6_9ACTN</name>
<dbReference type="AlphaFoldDB" id="A0A2W2CVQ6"/>
<keyword evidence="2" id="KW-1185">Reference proteome</keyword>